<dbReference type="FunFam" id="3.50.50.60:FF:000235">
    <property type="entry name" value="Glutathione reductase"/>
    <property type="match status" value="1"/>
</dbReference>
<evidence type="ECO:0000256" key="9">
    <source>
        <dbReference type="ARBA" id="ARBA00023284"/>
    </source>
</evidence>
<feature type="binding site" evidence="13">
    <location>
        <position position="286"/>
    </location>
    <ligand>
        <name>NAD(+)</name>
        <dbReference type="ChEBI" id="CHEBI:57540"/>
    </ligand>
</feature>
<evidence type="ECO:0000256" key="13">
    <source>
        <dbReference type="PIRSR" id="PIRSR000350-3"/>
    </source>
</evidence>
<proteinExistence type="inferred from homology"/>
<keyword evidence="13" id="KW-0547">Nucleotide-binding</keyword>
<evidence type="ECO:0000256" key="1">
    <source>
        <dbReference type="ARBA" id="ARBA00007532"/>
    </source>
</evidence>
<dbReference type="InterPro" id="IPR006322">
    <property type="entry name" value="Glutathione_Rdtase_euk/bac"/>
</dbReference>
<comment type="subcellular location">
    <subcellularLocation>
        <location evidence="16">Cytoplasm</location>
    </subcellularLocation>
</comment>
<keyword evidence="8" id="KW-1015">Disulfide bond</keyword>
<dbReference type="PANTHER" id="PTHR42737">
    <property type="entry name" value="GLUTATHIONE REDUCTASE"/>
    <property type="match status" value="1"/>
</dbReference>
<evidence type="ECO:0000313" key="19">
    <source>
        <dbReference type="EMBL" id="KAJ2907113.1"/>
    </source>
</evidence>
<evidence type="ECO:0000256" key="15">
    <source>
        <dbReference type="RuleBase" id="RU003691"/>
    </source>
</evidence>
<evidence type="ECO:0000256" key="5">
    <source>
        <dbReference type="ARBA" id="ARBA00022630"/>
    </source>
</evidence>
<dbReference type="PRINTS" id="PR00368">
    <property type="entry name" value="FADPNR"/>
</dbReference>
<dbReference type="GO" id="GO:0005829">
    <property type="term" value="C:cytosol"/>
    <property type="evidence" value="ECO:0007669"/>
    <property type="project" value="TreeGrafter"/>
</dbReference>
<dbReference type="PIRSF" id="PIRSF000350">
    <property type="entry name" value="Mercury_reductase_MerA"/>
    <property type="match status" value="1"/>
</dbReference>
<organism evidence="19 20">
    <name type="scientific">Zalerion maritima</name>
    <dbReference type="NCBI Taxonomy" id="339359"/>
    <lineage>
        <taxon>Eukaryota</taxon>
        <taxon>Fungi</taxon>
        <taxon>Dikarya</taxon>
        <taxon>Ascomycota</taxon>
        <taxon>Pezizomycotina</taxon>
        <taxon>Sordariomycetes</taxon>
        <taxon>Lulworthiomycetidae</taxon>
        <taxon>Lulworthiales</taxon>
        <taxon>Lulworthiaceae</taxon>
        <taxon>Zalerion</taxon>
    </lineage>
</organism>
<keyword evidence="7 15" id="KW-0560">Oxidoreductase</keyword>
<comment type="caution">
    <text evidence="19">The sequence shown here is derived from an EMBL/GenBank/DDBJ whole genome shotgun (WGS) entry which is preliminary data.</text>
</comment>
<evidence type="ECO:0000256" key="7">
    <source>
        <dbReference type="ARBA" id="ARBA00023002"/>
    </source>
</evidence>
<dbReference type="GO" id="GO:0050661">
    <property type="term" value="F:NADP binding"/>
    <property type="evidence" value="ECO:0007669"/>
    <property type="project" value="InterPro"/>
</dbReference>
<dbReference type="SUPFAM" id="SSF51905">
    <property type="entry name" value="FAD/NAD(P)-binding domain"/>
    <property type="match status" value="1"/>
</dbReference>
<evidence type="ECO:0000256" key="6">
    <source>
        <dbReference type="ARBA" id="ARBA00022827"/>
    </source>
</evidence>
<evidence type="ECO:0000256" key="4">
    <source>
        <dbReference type="ARBA" id="ARBA00017111"/>
    </source>
</evidence>
<dbReference type="GO" id="GO:0045454">
    <property type="term" value="P:cell redox homeostasis"/>
    <property type="evidence" value="ECO:0007669"/>
    <property type="project" value="InterPro"/>
</dbReference>
<feature type="disulfide bond" description="Redox-active" evidence="14">
    <location>
        <begin position="46"/>
        <end position="51"/>
    </location>
</feature>
<keyword evidence="20" id="KW-1185">Reference proteome</keyword>
<evidence type="ECO:0000256" key="11">
    <source>
        <dbReference type="ARBA" id="ARBA00056905"/>
    </source>
</evidence>
<dbReference type="GO" id="GO:0050660">
    <property type="term" value="F:flavin adenine dinucleotide binding"/>
    <property type="evidence" value="ECO:0007669"/>
    <property type="project" value="InterPro"/>
</dbReference>
<evidence type="ECO:0000256" key="14">
    <source>
        <dbReference type="PIRSR" id="PIRSR000350-4"/>
    </source>
</evidence>
<feature type="domain" description="FAD/NAD(P)-binding" evidence="18">
    <location>
        <begin position="9"/>
        <end position="343"/>
    </location>
</feature>
<keyword evidence="16" id="KW-0963">Cytoplasm</keyword>
<evidence type="ECO:0000313" key="20">
    <source>
        <dbReference type="Proteomes" id="UP001201980"/>
    </source>
</evidence>
<dbReference type="Pfam" id="PF02852">
    <property type="entry name" value="Pyr_redox_dim"/>
    <property type="match status" value="1"/>
</dbReference>
<reference evidence="19" key="1">
    <citation type="submission" date="2022-07" db="EMBL/GenBank/DDBJ databases">
        <title>Draft genome sequence of Zalerion maritima ATCC 34329, a (micro)plastics degrading marine fungus.</title>
        <authorList>
            <person name="Paco A."/>
            <person name="Goncalves M.F.M."/>
            <person name="Rocha-Santos T.A.P."/>
            <person name="Alves A."/>
        </authorList>
    </citation>
    <scope>NUCLEOTIDE SEQUENCE</scope>
    <source>
        <strain evidence="19">ATCC 34329</strain>
    </source>
</reference>
<dbReference type="GO" id="GO:0005739">
    <property type="term" value="C:mitochondrion"/>
    <property type="evidence" value="ECO:0007669"/>
    <property type="project" value="TreeGrafter"/>
</dbReference>
<dbReference type="InterPro" id="IPR016156">
    <property type="entry name" value="FAD/NAD-linked_Rdtase_dimer_sf"/>
</dbReference>
<feature type="binding site" evidence="13">
    <location>
        <position position="328"/>
    </location>
    <ligand>
        <name>FAD</name>
        <dbReference type="ChEBI" id="CHEBI:57692"/>
    </ligand>
</feature>
<dbReference type="NCBIfam" id="TIGR01421">
    <property type="entry name" value="gluta_reduc_1"/>
    <property type="match status" value="1"/>
</dbReference>
<comment type="cofactor">
    <cofactor evidence="13">
        <name>FAD</name>
        <dbReference type="ChEBI" id="CHEBI:57692"/>
    </cofactor>
    <text evidence="13">Binds 1 FAD per subunit.</text>
</comment>
<gene>
    <name evidence="19" type="ORF">MKZ38_007628</name>
</gene>
<evidence type="ECO:0000256" key="12">
    <source>
        <dbReference type="PIRSR" id="PIRSR000350-2"/>
    </source>
</evidence>
<dbReference type="InterPro" id="IPR004099">
    <property type="entry name" value="Pyr_nucl-diS_OxRdtase_dimer"/>
</dbReference>
<evidence type="ECO:0000259" key="18">
    <source>
        <dbReference type="Pfam" id="PF07992"/>
    </source>
</evidence>
<dbReference type="PRINTS" id="PR00411">
    <property type="entry name" value="PNDRDTASEI"/>
</dbReference>
<dbReference type="Proteomes" id="UP001201980">
    <property type="component" value="Unassembled WGS sequence"/>
</dbReference>
<evidence type="ECO:0000256" key="16">
    <source>
        <dbReference type="RuleBase" id="RU365016"/>
    </source>
</evidence>
<evidence type="ECO:0000256" key="10">
    <source>
        <dbReference type="ARBA" id="ARBA00049142"/>
    </source>
</evidence>
<dbReference type="InterPro" id="IPR046952">
    <property type="entry name" value="GSHR/TRXR-like"/>
</dbReference>
<keyword evidence="9 15" id="KW-0676">Redox-active center</keyword>
<keyword evidence="6 13" id="KW-0274">FAD</keyword>
<accession>A0AAD5WYK4</accession>
<dbReference type="InterPro" id="IPR023753">
    <property type="entry name" value="FAD/NAD-binding_dom"/>
</dbReference>
<evidence type="ECO:0000256" key="3">
    <source>
        <dbReference type="ARBA" id="ARBA00012607"/>
    </source>
</evidence>
<comment type="catalytic activity">
    <reaction evidence="10 16">
        <text>2 glutathione + NADP(+) = glutathione disulfide + NADPH + H(+)</text>
        <dbReference type="Rhea" id="RHEA:11740"/>
        <dbReference type="ChEBI" id="CHEBI:15378"/>
        <dbReference type="ChEBI" id="CHEBI:57783"/>
        <dbReference type="ChEBI" id="CHEBI:57925"/>
        <dbReference type="ChEBI" id="CHEBI:58297"/>
        <dbReference type="ChEBI" id="CHEBI:58349"/>
        <dbReference type="EC" id="1.8.1.7"/>
    </reaction>
</comment>
<comment type="similarity">
    <text evidence="1 15">Belongs to the class-I pyridine nucleotide-disulfide oxidoreductase family.</text>
</comment>
<dbReference type="PROSITE" id="PS00076">
    <property type="entry name" value="PYRIDINE_REDOX_1"/>
    <property type="match status" value="1"/>
</dbReference>
<comment type="function">
    <text evidence="11 16">Catalyzes the reduction of glutathione disulfide (GSSG) to reduced glutathione (GSH). Constitutes the major mechanism to maintain a high GSH:GSSG ratio in the cytosol.</text>
</comment>
<dbReference type="AlphaFoldDB" id="A0AAD5WYK4"/>
<dbReference type="GO" id="GO:0004362">
    <property type="term" value="F:glutathione-disulfide reductase (NADPH) activity"/>
    <property type="evidence" value="ECO:0007669"/>
    <property type="project" value="UniProtKB-EC"/>
</dbReference>
<dbReference type="EC" id="1.8.1.7" evidence="3 16"/>
<dbReference type="GO" id="GO:0006749">
    <property type="term" value="P:glutathione metabolic process"/>
    <property type="evidence" value="ECO:0007669"/>
    <property type="project" value="InterPro"/>
</dbReference>
<keyword evidence="16" id="KW-0521">NADP</keyword>
<keyword evidence="5 15" id="KW-0285">Flavoprotein</keyword>
<dbReference type="PANTHER" id="PTHR42737:SF2">
    <property type="entry name" value="GLUTATHIONE REDUCTASE"/>
    <property type="match status" value="1"/>
</dbReference>
<feature type="active site" description="Proton acceptor" evidence="12">
    <location>
        <position position="468"/>
    </location>
</feature>
<dbReference type="Gene3D" id="3.30.390.30">
    <property type="match status" value="1"/>
</dbReference>
<keyword evidence="13" id="KW-0520">NAD</keyword>
<dbReference type="InterPro" id="IPR001100">
    <property type="entry name" value="Pyr_nuc-diS_OxRdtase"/>
</dbReference>
<evidence type="ECO:0000256" key="8">
    <source>
        <dbReference type="ARBA" id="ARBA00023157"/>
    </source>
</evidence>
<name>A0AAD5WYK4_9PEZI</name>
<protein>
    <recommendedName>
        <fullName evidence="4 16">Glutathione reductase</fullName>
        <ecNumber evidence="3 16">1.8.1.7</ecNumber>
    </recommendedName>
</protein>
<sequence length="479" mass="52645">MAPITKETDFLVIGGGSGGLGAARMAASQFGVKAMIVEAQRLGGTCVNVGCVPKKVTFNAATIAETIHQARDYGFSLQETAPFDWPTFKKKRDAYIERLNGIYERNLNKDSVEYLHGWAKLKSRSEVEVSLDDGTTALVRAKKILVAVGGKPSPPPADIEGASEYAMNSDDFFDIEKLPERVAIVGAGYIAVEFAGMFKSFGVDVHLFLRYDNALRKGFDPMISESLTKEYERIGIKVHRFSEQQKLAKDEKTGKFTLHFSEGTAEEGKKEGQVLEGIDHVIWAIGRTALTRDIGLEEVGVEFIDGTDYIKADDFQNTNVRDIYALGDVVGKAELTPVAIAAGRKLAYRLFGGEKFKDTRLDYENIPSVVFSHPTIGSIGMSQPEAEEKYGKENVKIYQSSFVNMWYAMMTSEDKAPTKYKLVCAGPEEKVVGLHIFGMGSDEILQGFGVAIKMGATKKDFDSCVAIHPTASEELVTMR</sequence>
<dbReference type="FunFam" id="3.30.390.30:FF:000003">
    <property type="entry name" value="Glutathione reductase"/>
    <property type="match status" value="1"/>
</dbReference>
<comment type="subunit">
    <text evidence="2">Homodimer.</text>
</comment>
<evidence type="ECO:0000256" key="2">
    <source>
        <dbReference type="ARBA" id="ARBA00011738"/>
    </source>
</evidence>
<dbReference type="SUPFAM" id="SSF55424">
    <property type="entry name" value="FAD/NAD-linked reductases, dimerisation (C-terminal) domain"/>
    <property type="match status" value="1"/>
</dbReference>
<feature type="binding site" evidence="13">
    <location>
        <begin position="186"/>
        <end position="193"/>
    </location>
    <ligand>
        <name>NAD(+)</name>
        <dbReference type="ChEBI" id="CHEBI:57540"/>
    </ligand>
</feature>
<dbReference type="GO" id="GO:0034599">
    <property type="term" value="P:cellular response to oxidative stress"/>
    <property type="evidence" value="ECO:0007669"/>
    <property type="project" value="TreeGrafter"/>
</dbReference>
<feature type="binding site" evidence="13">
    <location>
        <position position="55"/>
    </location>
    <ligand>
        <name>FAD</name>
        <dbReference type="ChEBI" id="CHEBI:57692"/>
    </ligand>
</feature>
<feature type="domain" description="Pyridine nucleotide-disulphide oxidoreductase dimerisation" evidence="17">
    <location>
        <begin position="366"/>
        <end position="478"/>
    </location>
</feature>
<dbReference type="NCBIfam" id="NF004776">
    <property type="entry name" value="PRK06116.1"/>
    <property type="match status" value="1"/>
</dbReference>
<evidence type="ECO:0000259" key="17">
    <source>
        <dbReference type="Pfam" id="PF02852"/>
    </source>
</evidence>
<dbReference type="InterPro" id="IPR036188">
    <property type="entry name" value="FAD/NAD-bd_sf"/>
</dbReference>
<dbReference type="EMBL" id="JAKWBI020000004">
    <property type="protein sequence ID" value="KAJ2907113.1"/>
    <property type="molecule type" value="Genomic_DNA"/>
</dbReference>
<dbReference type="InterPro" id="IPR012999">
    <property type="entry name" value="Pyr_OxRdtase_I_AS"/>
</dbReference>
<dbReference type="Pfam" id="PF07992">
    <property type="entry name" value="Pyr_redox_2"/>
    <property type="match status" value="1"/>
</dbReference>
<dbReference type="Gene3D" id="3.50.50.60">
    <property type="entry name" value="FAD/NAD(P)-binding domain"/>
    <property type="match status" value="2"/>
</dbReference>